<accession>A0A0E9RDF3</accession>
<name>A0A0E9RDF3_ANGAN</name>
<evidence type="ECO:0000313" key="1">
    <source>
        <dbReference type="EMBL" id="JAH26510.1"/>
    </source>
</evidence>
<protein>
    <submittedName>
        <fullName evidence="1">Uncharacterized protein</fullName>
    </submittedName>
</protein>
<reference evidence="1" key="2">
    <citation type="journal article" date="2015" name="Fish Shellfish Immunol.">
        <title>Early steps in the European eel (Anguilla anguilla)-Vibrio vulnificus interaction in the gills: Role of the RtxA13 toxin.</title>
        <authorList>
            <person name="Callol A."/>
            <person name="Pajuelo D."/>
            <person name="Ebbesson L."/>
            <person name="Teles M."/>
            <person name="MacKenzie S."/>
            <person name="Amaro C."/>
        </authorList>
    </citation>
    <scope>NUCLEOTIDE SEQUENCE</scope>
</reference>
<dbReference type="EMBL" id="GBXM01082067">
    <property type="protein sequence ID" value="JAH26510.1"/>
    <property type="molecule type" value="Transcribed_RNA"/>
</dbReference>
<sequence length="29" mass="3261">MGNYRGGECCTLRVCQLRRSAHQVPPART</sequence>
<proteinExistence type="predicted"/>
<reference evidence="1" key="1">
    <citation type="submission" date="2014-11" db="EMBL/GenBank/DDBJ databases">
        <authorList>
            <person name="Amaro Gonzalez C."/>
        </authorList>
    </citation>
    <scope>NUCLEOTIDE SEQUENCE</scope>
</reference>
<dbReference type="AlphaFoldDB" id="A0A0E9RDF3"/>
<organism evidence="1">
    <name type="scientific">Anguilla anguilla</name>
    <name type="common">European freshwater eel</name>
    <name type="synonym">Muraena anguilla</name>
    <dbReference type="NCBI Taxonomy" id="7936"/>
    <lineage>
        <taxon>Eukaryota</taxon>
        <taxon>Metazoa</taxon>
        <taxon>Chordata</taxon>
        <taxon>Craniata</taxon>
        <taxon>Vertebrata</taxon>
        <taxon>Euteleostomi</taxon>
        <taxon>Actinopterygii</taxon>
        <taxon>Neopterygii</taxon>
        <taxon>Teleostei</taxon>
        <taxon>Anguilliformes</taxon>
        <taxon>Anguillidae</taxon>
        <taxon>Anguilla</taxon>
    </lineage>
</organism>